<reference evidence="2" key="1">
    <citation type="submission" date="2023-03" db="EMBL/GenBank/DDBJ databases">
        <authorList>
            <person name="Julca I."/>
        </authorList>
    </citation>
    <scope>NUCLEOTIDE SEQUENCE</scope>
</reference>
<evidence type="ECO:0000313" key="2">
    <source>
        <dbReference type="EMBL" id="CAI9108958.1"/>
    </source>
</evidence>
<dbReference type="EMBL" id="OX459123">
    <property type="protein sequence ID" value="CAI9108958.1"/>
    <property type="molecule type" value="Genomic_DNA"/>
</dbReference>
<dbReference type="Proteomes" id="UP001161247">
    <property type="component" value="Chromosome 6"/>
</dbReference>
<protein>
    <submittedName>
        <fullName evidence="2">OLC1v1008678C1</fullName>
    </submittedName>
</protein>
<evidence type="ECO:0000256" key="1">
    <source>
        <dbReference type="SAM" id="SignalP"/>
    </source>
</evidence>
<dbReference type="AlphaFoldDB" id="A0AAV1DQI2"/>
<keyword evidence="3" id="KW-1185">Reference proteome</keyword>
<sequence>MMLCSENLMVILGCWMIFLMIVSVDQLKCEGTVGGKDFINIGNHLSLFAIEPGGMRNHFLKDFVNDLTACIEDDGGNSVEILGDDLLVIDELVECADDYDVSLKNLTDEVVKLHVASEIVMYESVENYDGTEIDWLGSDFSKIRAPTFELIGMSWFIQIVGSPKTWSETITGFKGCSVERVRKSQLLAMNIPHLFD</sequence>
<accession>A0AAV1DQI2</accession>
<organism evidence="2 3">
    <name type="scientific">Oldenlandia corymbosa var. corymbosa</name>
    <dbReference type="NCBI Taxonomy" id="529605"/>
    <lineage>
        <taxon>Eukaryota</taxon>
        <taxon>Viridiplantae</taxon>
        <taxon>Streptophyta</taxon>
        <taxon>Embryophyta</taxon>
        <taxon>Tracheophyta</taxon>
        <taxon>Spermatophyta</taxon>
        <taxon>Magnoliopsida</taxon>
        <taxon>eudicotyledons</taxon>
        <taxon>Gunneridae</taxon>
        <taxon>Pentapetalae</taxon>
        <taxon>asterids</taxon>
        <taxon>lamiids</taxon>
        <taxon>Gentianales</taxon>
        <taxon>Rubiaceae</taxon>
        <taxon>Rubioideae</taxon>
        <taxon>Spermacoceae</taxon>
        <taxon>Hedyotis-Oldenlandia complex</taxon>
        <taxon>Oldenlandia</taxon>
    </lineage>
</organism>
<proteinExistence type="predicted"/>
<keyword evidence="1" id="KW-0732">Signal</keyword>
<feature type="signal peptide" evidence="1">
    <location>
        <begin position="1"/>
        <end position="26"/>
    </location>
</feature>
<gene>
    <name evidence="2" type="ORF">OLC1_LOCUS16940</name>
</gene>
<feature type="chain" id="PRO_5043471735" evidence="1">
    <location>
        <begin position="27"/>
        <end position="196"/>
    </location>
</feature>
<name>A0AAV1DQI2_OLDCO</name>
<evidence type="ECO:0000313" key="3">
    <source>
        <dbReference type="Proteomes" id="UP001161247"/>
    </source>
</evidence>